<dbReference type="InterPro" id="IPR016972">
    <property type="entry name" value="UCP031279"/>
</dbReference>
<evidence type="ECO:0000313" key="3">
    <source>
        <dbReference type="Proteomes" id="UP000026915"/>
    </source>
</evidence>
<dbReference type="HOGENOM" id="CLU_119274_1_0_1"/>
<dbReference type="AlphaFoldDB" id="A0A061DH84"/>
<dbReference type="Proteomes" id="UP000026915">
    <property type="component" value="Chromosome 1"/>
</dbReference>
<dbReference type="eggNOG" id="ENOG502S1IA">
    <property type="taxonomic scope" value="Eukaryota"/>
</dbReference>
<dbReference type="STRING" id="3641.A0A061DH84"/>
<proteinExistence type="predicted"/>
<protein>
    <submittedName>
        <fullName evidence="2">Uncharacterized protein</fullName>
    </submittedName>
</protein>
<dbReference type="InParanoid" id="A0A061DH84"/>
<dbReference type="PANTHER" id="PTHR33526">
    <property type="entry name" value="OS07G0123800 PROTEIN"/>
    <property type="match status" value="1"/>
</dbReference>
<dbReference type="EMBL" id="CM001879">
    <property type="protein sequence ID" value="EOX91735.1"/>
    <property type="molecule type" value="Genomic_DNA"/>
</dbReference>
<dbReference type="OMA" id="KSMTECS"/>
<organism evidence="2 3">
    <name type="scientific">Theobroma cacao</name>
    <name type="common">Cacao</name>
    <name type="synonym">Cocoa</name>
    <dbReference type="NCBI Taxonomy" id="3641"/>
    <lineage>
        <taxon>Eukaryota</taxon>
        <taxon>Viridiplantae</taxon>
        <taxon>Streptophyta</taxon>
        <taxon>Embryophyta</taxon>
        <taxon>Tracheophyta</taxon>
        <taxon>Spermatophyta</taxon>
        <taxon>Magnoliopsida</taxon>
        <taxon>eudicotyledons</taxon>
        <taxon>Gunneridae</taxon>
        <taxon>Pentapetalae</taxon>
        <taxon>rosids</taxon>
        <taxon>malvids</taxon>
        <taxon>Malvales</taxon>
        <taxon>Malvaceae</taxon>
        <taxon>Byttnerioideae</taxon>
        <taxon>Theobroma</taxon>
    </lineage>
</organism>
<dbReference type="FunCoup" id="A0A061DH84">
    <property type="interactions" value="167"/>
</dbReference>
<keyword evidence="3" id="KW-1185">Reference proteome</keyword>
<feature type="compositionally biased region" description="Polar residues" evidence="1">
    <location>
        <begin position="103"/>
        <end position="113"/>
    </location>
</feature>
<name>A0A061DH84_THECC</name>
<dbReference type="PANTHER" id="PTHR33526:SF4">
    <property type="entry name" value="OS07G0123800 PROTEIN"/>
    <property type="match status" value="1"/>
</dbReference>
<gene>
    <name evidence="2" type="ORF">TCM_000822</name>
</gene>
<dbReference type="Gramene" id="EOX91735">
    <property type="protein sequence ID" value="EOX91735"/>
    <property type="gene ID" value="TCM_000822"/>
</dbReference>
<accession>A0A061DH84</accession>
<evidence type="ECO:0000256" key="1">
    <source>
        <dbReference type="SAM" id="MobiDB-lite"/>
    </source>
</evidence>
<sequence length="157" mass="17518">MSKKASKESKLSRYLKAPLKILIKARDFYIKSMTEYSDRINYGTIMGCPTGQVNTLPRSYSVSSAKSSNGDDDLRELIRAASTRSLGNKVQLDLLRRQQARQSPVTGANNVPRSHSVGIGRIDEDKPCDFEEDIKVKTDALPRSRSYAVAKRNGAFF</sequence>
<feature type="region of interest" description="Disordered" evidence="1">
    <location>
        <begin position="100"/>
        <end position="119"/>
    </location>
</feature>
<dbReference type="PIRSF" id="PIRSF031279">
    <property type="entry name" value="UCP031279"/>
    <property type="match status" value="1"/>
</dbReference>
<evidence type="ECO:0000313" key="2">
    <source>
        <dbReference type="EMBL" id="EOX91735.1"/>
    </source>
</evidence>
<reference evidence="2 3" key="1">
    <citation type="journal article" date="2013" name="Genome Biol.">
        <title>The genome sequence of the most widely cultivated cacao type and its use to identify candidate genes regulating pod color.</title>
        <authorList>
            <person name="Motamayor J.C."/>
            <person name="Mockaitis K."/>
            <person name="Schmutz J."/>
            <person name="Haiminen N."/>
            <person name="Iii D.L."/>
            <person name="Cornejo O."/>
            <person name="Findley S.D."/>
            <person name="Zheng P."/>
            <person name="Utro F."/>
            <person name="Royaert S."/>
            <person name="Saski C."/>
            <person name="Jenkins J."/>
            <person name="Podicheti R."/>
            <person name="Zhao M."/>
            <person name="Scheffler B.E."/>
            <person name="Stack J.C."/>
            <person name="Feltus F.A."/>
            <person name="Mustiga G.M."/>
            <person name="Amores F."/>
            <person name="Phillips W."/>
            <person name="Marelli J.P."/>
            <person name="May G.D."/>
            <person name="Shapiro H."/>
            <person name="Ma J."/>
            <person name="Bustamante C.D."/>
            <person name="Schnell R.J."/>
            <person name="Main D."/>
            <person name="Gilbert D."/>
            <person name="Parida L."/>
            <person name="Kuhn D.N."/>
        </authorList>
    </citation>
    <scope>NUCLEOTIDE SEQUENCE [LARGE SCALE GENOMIC DNA]</scope>
    <source>
        <strain evidence="3">cv. Matina 1-6</strain>
    </source>
</reference>